<sequence>MDLGIILHNDTLVVDSLTVADVFNKKHKRVLEDIRKRIEELEALKIGEPNFGYTSEIALDSYFAEDSYTDSQGKEQPLYYMTQKGFTLLAMGYTGQRALEYKVAYIEQFEQMKQALEHQADQDSHILTSEQIIELLRERLAITRIIDQPKDSEMANDYYVQGIYGTFVYYGYAKAVSFSYIRSIRPKVMEIGLAAFEEIVNYCAVKGKLKLAYLKATMQDWYPSEVEWYKPPIFGVFGVLPEQPMQTKKP</sequence>
<dbReference type="NCBIfam" id="TIGR02681">
    <property type="entry name" value="phage_pRha"/>
    <property type="match status" value="1"/>
</dbReference>
<protein>
    <recommendedName>
        <fullName evidence="3">Phage regulatory protein</fullName>
    </recommendedName>
</protein>
<dbReference type="AlphaFoldDB" id="A0A4Y9FNN9"/>
<evidence type="ECO:0000313" key="2">
    <source>
        <dbReference type="Proteomes" id="UP000297747"/>
    </source>
</evidence>
<proteinExistence type="predicted"/>
<dbReference type="InterPro" id="IPR014054">
    <property type="entry name" value="Phage_regulatory_Rha"/>
</dbReference>
<dbReference type="Pfam" id="PF09669">
    <property type="entry name" value="Phage_pRha"/>
    <property type="match status" value="1"/>
</dbReference>
<accession>A0A4Y9FNN9</accession>
<dbReference type="Proteomes" id="UP000297747">
    <property type="component" value="Unassembled WGS sequence"/>
</dbReference>
<comment type="caution">
    <text evidence="1">The sequence shown here is derived from an EMBL/GenBank/DDBJ whole genome shotgun (WGS) entry which is preliminary data.</text>
</comment>
<evidence type="ECO:0000313" key="1">
    <source>
        <dbReference type="EMBL" id="TFU30482.1"/>
    </source>
</evidence>
<evidence type="ECO:0008006" key="3">
    <source>
        <dbReference type="Google" id="ProtNLM"/>
    </source>
</evidence>
<gene>
    <name evidence="1" type="ORF">E4U01_05885</name>
</gene>
<name>A0A4Y9FNN9_STRAI</name>
<reference evidence="1 2" key="1">
    <citation type="submission" date="2019-03" db="EMBL/GenBank/DDBJ databases">
        <title>Diversity of the mouse oral microbiome.</title>
        <authorList>
            <person name="Joseph S."/>
            <person name="Aduse-Opoku J."/>
            <person name="Curtis M."/>
            <person name="Wade W."/>
            <person name="Hashim A."/>
        </authorList>
    </citation>
    <scope>NUCLEOTIDE SEQUENCE [LARGE SCALE GENOMIC DNA]</scope>
    <source>
        <strain evidence="1 2">HT4</strain>
    </source>
</reference>
<dbReference type="EMBL" id="SPQA01000018">
    <property type="protein sequence ID" value="TFU30482.1"/>
    <property type="molecule type" value="Genomic_DNA"/>
</dbReference>
<organism evidence="1 2">
    <name type="scientific">Streptococcus acidominimus</name>
    <dbReference type="NCBI Taxonomy" id="1326"/>
    <lineage>
        <taxon>Bacteria</taxon>
        <taxon>Bacillati</taxon>
        <taxon>Bacillota</taxon>
        <taxon>Bacilli</taxon>
        <taxon>Lactobacillales</taxon>
        <taxon>Streptococcaceae</taxon>
        <taxon>Streptococcus</taxon>
    </lineage>
</organism>
<dbReference type="RefSeq" id="WP_135052913.1">
    <property type="nucleotide sequence ID" value="NZ_CAKOCW010000024.1"/>
</dbReference>